<dbReference type="Gene3D" id="3.40.50.880">
    <property type="match status" value="1"/>
</dbReference>
<accession>A0A9P8MUL1</accession>
<dbReference type="Gene3D" id="3.30.930.10">
    <property type="entry name" value="Bira Bifunctional Protein, Domain 2"/>
    <property type="match status" value="1"/>
</dbReference>
<comment type="caution">
    <text evidence="4">The sequence shown here is derived from an EMBL/GenBank/DDBJ whole genome shotgun (WGS) entry which is preliminary data.</text>
</comment>
<dbReference type="CDD" id="cd03144">
    <property type="entry name" value="GATase1_ScBLP_like"/>
    <property type="match status" value="1"/>
</dbReference>
<dbReference type="AlphaFoldDB" id="A0A9P8MUL1"/>
<dbReference type="InterPro" id="IPR004143">
    <property type="entry name" value="BPL_LPL_catalytic"/>
</dbReference>
<dbReference type="PANTHER" id="PTHR12835:SF5">
    <property type="entry name" value="BIOTIN--PROTEIN LIGASE"/>
    <property type="match status" value="1"/>
</dbReference>
<dbReference type="GeneID" id="68356722"/>
<sequence length="671" mass="73255">MAPPARLNILVYTGTGTSAESVRQCMYSLRRLLSPNYAVIPVAESALLKEPWPSTCALLVIPGGADLGYCRVFDGPGNRRIAEYVRRGGAYLGLCAGGYYGSARCEFELGRTPLEVIGSRELAFFPGTCRGAAFAGFEYHSEKGARAASLSVVTAAFEERVPEHFVSYFNGGGVFVDAPKLGARKVEVLASYDDHLDVDGGDANAAVVLCHVGDGKAVLCGPHPEFAATNLYPQPDVPGYDDLVKKLAADNHARVSFLRACLGRLGLDVCQEEASTPPLSRLHLSAMDSAKVLDLLCAWEEVMDKEDGAEWIRGEADSFRIQSRDGKLELETLRQSLLETVEEPGLRDDGHVDFAAVTKTIVAHESTLPPPDLTPHFNHELYYTSLRRFQTMEEDAVDWGNVLLYGEVVTSTNSLLDKNPKLTSKLPTGFTLSASTQLAGRGRGTNAWVAPPGALMFSVVINHPAHLAMSRPVIFIQYVAAIAVVEAIQSLGLGYENLPVKLKWPNDIYALDPTKPAASAQYVKIGGLLSQCGYCDGSYQIVLGIGINAINPRPTTSLSDLLPANAAPLRLEVLLARILTRLESVHAQFRRQGFSQDLERRYYRHWLHTGQAVSLEAEGGVRARVLGITKDWGMLRVEETDAEGRGTGKMWTLQSDENSFDFWKGLVRRKE</sequence>
<gene>
    <name evidence="4" type="ORF">HRG_07593</name>
</gene>
<keyword evidence="2 4" id="KW-0436">Ligase</keyword>
<dbReference type="InterPro" id="IPR045864">
    <property type="entry name" value="aa-tRNA-synth_II/BPL/LPL"/>
</dbReference>
<keyword evidence="5" id="KW-1185">Reference proteome</keyword>
<feature type="domain" description="BPL/LPL catalytic" evidence="3">
    <location>
        <begin position="388"/>
        <end position="590"/>
    </location>
</feature>
<dbReference type="NCBIfam" id="TIGR00121">
    <property type="entry name" value="birA_ligase"/>
    <property type="match status" value="1"/>
</dbReference>
<protein>
    <submittedName>
        <fullName evidence="4">Biotin/lipoate a/B protein ligase family domain-containing protein</fullName>
    </submittedName>
</protein>
<dbReference type="Pfam" id="PF03099">
    <property type="entry name" value="BPL_LplA_LipB"/>
    <property type="match status" value="1"/>
</dbReference>
<organism evidence="4 5">
    <name type="scientific">Hirsutella rhossiliensis</name>
    <dbReference type="NCBI Taxonomy" id="111463"/>
    <lineage>
        <taxon>Eukaryota</taxon>
        <taxon>Fungi</taxon>
        <taxon>Dikarya</taxon>
        <taxon>Ascomycota</taxon>
        <taxon>Pezizomycotina</taxon>
        <taxon>Sordariomycetes</taxon>
        <taxon>Hypocreomycetidae</taxon>
        <taxon>Hypocreales</taxon>
        <taxon>Ophiocordycipitaceae</taxon>
        <taxon>Hirsutella</taxon>
    </lineage>
</organism>
<dbReference type="PANTHER" id="PTHR12835">
    <property type="entry name" value="BIOTIN PROTEIN LIGASE"/>
    <property type="match status" value="1"/>
</dbReference>
<dbReference type="EMBL" id="JAIZPD010000008">
    <property type="protein sequence ID" value="KAH0961515.1"/>
    <property type="molecule type" value="Genomic_DNA"/>
</dbReference>
<evidence type="ECO:0000256" key="2">
    <source>
        <dbReference type="ARBA" id="ARBA00022598"/>
    </source>
</evidence>
<proteinExistence type="inferred from homology"/>
<dbReference type="GO" id="GO:0005737">
    <property type="term" value="C:cytoplasm"/>
    <property type="evidence" value="ECO:0007669"/>
    <property type="project" value="TreeGrafter"/>
</dbReference>
<evidence type="ECO:0000313" key="5">
    <source>
        <dbReference type="Proteomes" id="UP000824596"/>
    </source>
</evidence>
<name>A0A9P8MUL1_9HYPO</name>
<dbReference type="PROSITE" id="PS51733">
    <property type="entry name" value="BPL_LPL_CATALYTIC"/>
    <property type="match status" value="1"/>
</dbReference>
<dbReference type="Proteomes" id="UP000824596">
    <property type="component" value="Unassembled WGS sequence"/>
</dbReference>
<dbReference type="GO" id="GO:0004077">
    <property type="term" value="F:biotin--[biotin carboxyl-carrier protein] ligase activity"/>
    <property type="evidence" value="ECO:0007669"/>
    <property type="project" value="InterPro"/>
</dbReference>
<evidence type="ECO:0000259" key="3">
    <source>
        <dbReference type="PROSITE" id="PS51733"/>
    </source>
</evidence>
<dbReference type="OrthoDB" id="10250105at2759"/>
<dbReference type="InterPro" id="IPR019197">
    <property type="entry name" value="Biotin-prot_ligase_N"/>
</dbReference>
<dbReference type="Pfam" id="PF09825">
    <property type="entry name" value="BPL_N"/>
    <property type="match status" value="1"/>
</dbReference>
<dbReference type="SUPFAM" id="SSF55681">
    <property type="entry name" value="Class II aaRS and biotin synthetases"/>
    <property type="match status" value="1"/>
</dbReference>
<dbReference type="RefSeq" id="XP_044719028.1">
    <property type="nucleotide sequence ID" value="XM_044866064.1"/>
</dbReference>
<dbReference type="InterPro" id="IPR029062">
    <property type="entry name" value="Class_I_gatase-like"/>
</dbReference>
<comment type="similarity">
    <text evidence="1">Belongs to the biotin--protein ligase family.</text>
</comment>
<evidence type="ECO:0000256" key="1">
    <source>
        <dbReference type="ARBA" id="ARBA00009934"/>
    </source>
</evidence>
<dbReference type="CDD" id="cd16442">
    <property type="entry name" value="BPL"/>
    <property type="match status" value="1"/>
</dbReference>
<dbReference type="SUPFAM" id="SSF52317">
    <property type="entry name" value="Class I glutamine amidotransferase-like"/>
    <property type="match status" value="1"/>
</dbReference>
<reference evidence="4" key="1">
    <citation type="submission" date="2021-09" db="EMBL/GenBank/DDBJ databases">
        <title>A high-quality genome of the endoparasitic fungus Hirsutella rhossiliensis with a comparison of Hirsutella genomes reveals transposable elements contributing to genome size variation.</title>
        <authorList>
            <person name="Lin R."/>
            <person name="Jiao Y."/>
            <person name="Sun X."/>
            <person name="Ling J."/>
            <person name="Xie B."/>
            <person name="Cheng X."/>
        </authorList>
    </citation>
    <scope>NUCLEOTIDE SEQUENCE</scope>
    <source>
        <strain evidence="4">HR02</strain>
    </source>
</reference>
<dbReference type="InterPro" id="IPR004408">
    <property type="entry name" value="Biotin_CoA_COase_ligase"/>
</dbReference>
<evidence type="ECO:0000313" key="4">
    <source>
        <dbReference type="EMBL" id="KAH0961515.1"/>
    </source>
</evidence>